<evidence type="ECO:0000256" key="4">
    <source>
        <dbReference type="ARBA" id="ARBA00022692"/>
    </source>
</evidence>
<evidence type="ECO:0000259" key="8">
    <source>
        <dbReference type="PROSITE" id="PS50928"/>
    </source>
</evidence>
<name>A0A949K3B3_9FIRM</name>
<dbReference type="PANTHER" id="PTHR43744">
    <property type="entry name" value="ABC TRANSPORTER PERMEASE PROTEIN MG189-RELATED-RELATED"/>
    <property type="match status" value="1"/>
</dbReference>
<evidence type="ECO:0000256" key="5">
    <source>
        <dbReference type="ARBA" id="ARBA00022989"/>
    </source>
</evidence>
<keyword evidence="4 7" id="KW-0812">Transmembrane</keyword>
<dbReference type="Proteomes" id="UP000712157">
    <property type="component" value="Unassembled WGS sequence"/>
</dbReference>
<accession>A0A949K3B3</accession>
<dbReference type="EMBL" id="JAHQCW010000005">
    <property type="protein sequence ID" value="MBU9735846.1"/>
    <property type="molecule type" value="Genomic_DNA"/>
</dbReference>
<evidence type="ECO:0000256" key="7">
    <source>
        <dbReference type="RuleBase" id="RU363032"/>
    </source>
</evidence>
<comment type="subcellular location">
    <subcellularLocation>
        <location evidence="1 7">Cell membrane</location>
        <topology evidence="1 7">Multi-pass membrane protein</topology>
    </subcellularLocation>
</comment>
<reference evidence="9" key="1">
    <citation type="submission" date="2021-06" db="EMBL/GenBank/DDBJ databases">
        <title>Description of novel taxa of the family Lachnospiraceae.</title>
        <authorList>
            <person name="Chaplin A.V."/>
            <person name="Sokolova S.R."/>
            <person name="Pikina A.P."/>
            <person name="Korzhanova M."/>
            <person name="Belova V."/>
            <person name="Korostin D."/>
            <person name="Efimov B.A."/>
        </authorList>
    </citation>
    <scope>NUCLEOTIDE SEQUENCE</scope>
    <source>
        <strain evidence="9">ASD5720</strain>
    </source>
</reference>
<comment type="similarity">
    <text evidence="7">Belongs to the binding-protein-dependent transport system permease family.</text>
</comment>
<keyword evidence="6 7" id="KW-0472">Membrane</keyword>
<feature type="domain" description="ABC transmembrane type-1" evidence="8">
    <location>
        <begin position="70"/>
        <end position="263"/>
    </location>
</feature>
<feature type="transmembrane region" description="Helical" evidence="7">
    <location>
        <begin position="12"/>
        <end position="33"/>
    </location>
</feature>
<dbReference type="PANTHER" id="PTHR43744:SF8">
    <property type="entry name" value="SN-GLYCEROL-3-PHOSPHATE TRANSPORT SYSTEM PERMEASE PROTEIN UGPE"/>
    <property type="match status" value="1"/>
</dbReference>
<dbReference type="InterPro" id="IPR000515">
    <property type="entry name" value="MetI-like"/>
</dbReference>
<dbReference type="PROSITE" id="PS50928">
    <property type="entry name" value="ABC_TM1"/>
    <property type="match status" value="1"/>
</dbReference>
<dbReference type="CDD" id="cd06261">
    <property type="entry name" value="TM_PBP2"/>
    <property type="match status" value="1"/>
</dbReference>
<evidence type="ECO:0000256" key="1">
    <source>
        <dbReference type="ARBA" id="ARBA00004651"/>
    </source>
</evidence>
<evidence type="ECO:0000256" key="3">
    <source>
        <dbReference type="ARBA" id="ARBA00022475"/>
    </source>
</evidence>
<evidence type="ECO:0000313" key="9">
    <source>
        <dbReference type="EMBL" id="MBU9735846.1"/>
    </source>
</evidence>
<keyword evidence="2 7" id="KW-0813">Transport</keyword>
<dbReference type="SUPFAM" id="SSF161098">
    <property type="entry name" value="MetI-like"/>
    <property type="match status" value="1"/>
</dbReference>
<evidence type="ECO:0000256" key="6">
    <source>
        <dbReference type="ARBA" id="ARBA00023136"/>
    </source>
</evidence>
<dbReference type="RefSeq" id="WP_238720884.1">
    <property type="nucleotide sequence ID" value="NZ_JAHQCW010000005.1"/>
</dbReference>
<feature type="transmembrane region" description="Helical" evidence="7">
    <location>
        <begin position="182"/>
        <end position="207"/>
    </location>
</feature>
<dbReference type="GO" id="GO:0055085">
    <property type="term" value="P:transmembrane transport"/>
    <property type="evidence" value="ECO:0007669"/>
    <property type="project" value="InterPro"/>
</dbReference>
<protein>
    <submittedName>
        <fullName evidence="9">Carbohydrate ABC transporter permease</fullName>
    </submittedName>
</protein>
<organism evidence="9 10">
    <name type="scientific">Diplocloster agilis</name>
    <dbReference type="NCBI Taxonomy" id="2850323"/>
    <lineage>
        <taxon>Bacteria</taxon>
        <taxon>Bacillati</taxon>
        <taxon>Bacillota</taxon>
        <taxon>Clostridia</taxon>
        <taxon>Lachnospirales</taxon>
        <taxon>Lachnospiraceae</taxon>
        <taxon>Diplocloster</taxon>
    </lineage>
</organism>
<evidence type="ECO:0000256" key="2">
    <source>
        <dbReference type="ARBA" id="ARBA00022448"/>
    </source>
</evidence>
<sequence>MGVKRKITPGYVVSRLVVILLLITTAFPFLMLINMSLKPNVMITNDFLGLPNPVYWMNFSKALKFIFKPVLNSIYVCGISLFFIIIIVALSGYAFGRMEFKGRKVLYSLILAVMMIPYTLLIIPNFHIVKGLHIVDTFWALIIPYVAGQQVMGIILAESFFRELPGDIFEAARIDGAGEFGMFARIAMPLSKPILITVGITSVVAMYNDYIWPTIAITGGDNVKTFCQIVFNNAAGKGTNDMGLIAAAFIIGTIPLLIATASCLKYYVQGMMVGAVKG</sequence>
<proteinExistence type="inferred from homology"/>
<feature type="transmembrane region" description="Helical" evidence="7">
    <location>
        <begin position="138"/>
        <end position="161"/>
    </location>
</feature>
<keyword evidence="5 7" id="KW-1133">Transmembrane helix</keyword>
<feature type="transmembrane region" description="Helical" evidence="7">
    <location>
        <begin position="73"/>
        <end position="93"/>
    </location>
</feature>
<dbReference type="Gene3D" id="1.10.3720.10">
    <property type="entry name" value="MetI-like"/>
    <property type="match status" value="1"/>
</dbReference>
<feature type="transmembrane region" description="Helical" evidence="7">
    <location>
        <begin position="105"/>
        <end position="126"/>
    </location>
</feature>
<keyword evidence="3" id="KW-1003">Cell membrane</keyword>
<dbReference type="InterPro" id="IPR035906">
    <property type="entry name" value="MetI-like_sf"/>
</dbReference>
<evidence type="ECO:0000313" key="10">
    <source>
        <dbReference type="Proteomes" id="UP000712157"/>
    </source>
</evidence>
<keyword evidence="10" id="KW-1185">Reference proteome</keyword>
<dbReference type="AlphaFoldDB" id="A0A949K3B3"/>
<feature type="transmembrane region" description="Helical" evidence="7">
    <location>
        <begin position="244"/>
        <end position="268"/>
    </location>
</feature>
<comment type="caution">
    <text evidence="9">The sequence shown here is derived from an EMBL/GenBank/DDBJ whole genome shotgun (WGS) entry which is preliminary data.</text>
</comment>
<dbReference type="GO" id="GO:0005886">
    <property type="term" value="C:plasma membrane"/>
    <property type="evidence" value="ECO:0007669"/>
    <property type="project" value="UniProtKB-SubCell"/>
</dbReference>
<gene>
    <name evidence="9" type="ORF">KTH89_04805</name>
</gene>
<dbReference type="Pfam" id="PF00528">
    <property type="entry name" value="BPD_transp_1"/>
    <property type="match status" value="1"/>
</dbReference>